<dbReference type="Pfam" id="PF05030">
    <property type="entry name" value="SSXT"/>
    <property type="match status" value="1"/>
</dbReference>
<evidence type="ECO:0000313" key="5">
    <source>
        <dbReference type="EMBL" id="KAI1235351.1"/>
    </source>
</evidence>
<evidence type="ECO:0000313" key="4">
    <source>
        <dbReference type="EMBL" id="KAG0121439.1"/>
    </source>
</evidence>
<dbReference type="EMBL" id="JADDUC020000012">
    <property type="protein sequence ID" value="KAI1235351.1"/>
    <property type="molecule type" value="Genomic_DNA"/>
</dbReference>
<evidence type="ECO:0000256" key="1">
    <source>
        <dbReference type="ARBA" id="ARBA00007945"/>
    </source>
</evidence>
<accession>A0A835NU33</accession>
<dbReference type="EMBL" id="JADDUC010000049">
    <property type="protein sequence ID" value="KAG0121439.1"/>
    <property type="molecule type" value="Genomic_DNA"/>
</dbReference>
<protein>
    <recommendedName>
        <fullName evidence="3">SS18 N-terminal domain-containing protein</fullName>
    </recommendedName>
</protein>
<feature type="region of interest" description="Disordered" evidence="2">
    <location>
        <begin position="1"/>
        <end position="42"/>
    </location>
</feature>
<organism evidence="4">
    <name type="scientific">Lamprotornis superbus</name>
    <dbReference type="NCBI Taxonomy" id="245042"/>
    <lineage>
        <taxon>Eukaryota</taxon>
        <taxon>Metazoa</taxon>
        <taxon>Chordata</taxon>
        <taxon>Craniata</taxon>
        <taxon>Vertebrata</taxon>
        <taxon>Euteleostomi</taxon>
        <taxon>Archelosauria</taxon>
        <taxon>Archosauria</taxon>
        <taxon>Dinosauria</taxon>
        <taxon>Saurischia</taxon>
        <taxon>Theropoda</taxon>
        <taxon>Coelurosauria</taxon>
        <taxon>Aves</taxon>
        <taxon>Neognathae</taxon>
        <taxon>Neoaves</taxon>
        <taxon>Telluraves</taxon>
        <taxon>Australaves</taxon>
        <taxon>Passeriformes</taxon>
        <taxon>Sturnidae</taxon>
        <taxon>Lamprotornis</taxon>
    </lineage>
</organism>
<comment type="similarity">
    <text evidence="1">Belongs to the SS18 family.</text>
</comment>
<dbReference type="Proteomes" id="UP000618051">
    <property type="component" value="Unassembled WGS sequence"/>
</dbReference>
<evidence type="ECO:0000259" key="3">
    <source>
        <dbReference type="Pfam" id="PF05030"/>
    </source>
</evidence>
<feature type="non-terminal residue" evidence="4">
    <location>
        <position position="141"/>
    </location>
</feature>
<dbReference type="AlphaFoldDB" id="A0A835NU33"/>
<reference evidence="5" key="3">
    <citation type="submission" date="2022-01" db="EMBL/GenBank/DDBJ databases">
        <authorList>
            <person name="Rubenstein D.R."/>
        </authorList>
    </citation>
    <scope>NUCLEOTIDE SEQUENCE</scope>
    <source>
        <strain evidence="5">SS15</strain>
        <tissue evidence="5">Liver</tissue>
    </source>
</reference>
<gene>
    <name evidence="5" type="ORF">IHE44_0002210</name>
    <name evidence="4" type="ORF">IHE44_010911</name>
</gene>
<comment type="caution">
    <text evidence="4">The sequence shown here is derived from an EMBL/GenBank/DDBJ whole genome shotgun (WGS) entry which is preliminary data.</text>
</comment>
<reference evidence="4" key="1">
    <citation type="submission" date="2020-10" db="EMBL/GenBank/DDBJ databases">
        <title>Feather gene expression reveals the developmental basis of iridescence in African starlings.</title>
        <authorList>
            <person name="Rubenstein D.R."/>
        </authorList>
    </citation>
    <scope>NUCLEOTIDE SEQUENCE</scope>
    <source>
        <strain evidence="4">SS15</strain>
        <tissue evidence="4">Liver</tissue>
    </source>
</reference>
<name>A0A835NU33_9PASS</name>
<proteinExistence type="inferred from homology"/>
<feature type="domain" description="SS18 N-terminal" evidence="3">
    <location>
        <begin position="44"/>
        <end position="71"/>
    </location>
</feature>
<evidence type="ECO:0000256" key="2">
    <source>
        <dbReference type="SAM" id="MobiDB-lite"/>
    </source>
</evidence>
<sequence length="141" mass="15436">RLRGKAEVNQDTLQRVSETGPGRSRDWAQAEPDGDAGPSGLLGLLEENDQLIRCIVEYQSKGHATDCVHMNNQAKLEEMPAAGAQSLAHMGDWSICMVSLHWLTGLLMGYRDVLWLGSVLGTEDPEQSLPAVEHRANPAVY</sequence>
<dbReference type="InterPro" id="IPR007726">
    <property type="entry name" value="SS18_N"/>
</dbReference>
<reference evidence="5 6" key="2">
    <citation type="journal article" date="2021" name="J. Hered.">
        <title>Feather Gene Expression Elucidates the Developmental Basis of Plumage Iridescence in African Starlings.</title>
        <authorList>
            <person name="Rubenstein D.R."/>
            <person name="Corvelo A."/>
            <person name="MacManes M.D."/>
            <person name="Maia R."/>
            <person name="Narzisi G."/>
            <person name="Rousaki A."/>
            <person name="Vandenabeele P."/>
            <person name="Shawkey M.D."/>
            <person name="Solomon J."/>
        </authorList>
    </citation>
    <scope>NUCLEOTIDE SEQUENCE [LARGE SCALE GENOMIC DNA]</scope>
    <source>
        <strain evidence="5">SS15</strain>
    </source>
</reference>
<dbReference type="OrthoDB" id="10265171at2759"/>
<keyword evidence="6" id="KW-1185">Reference proteome</keyword>
<evidence type="ECO:0000313" key="6">
    <source>
        <dbReference type="Proteomes" id="UP000618051"/>
    </source>
</evidence>